<protein>
    <recommendedName>
        <fullName evidence="5">Lipoprotein</fullName>
    </recommendedName>
</protein>
<dbReference type="Proteomes" id="UP000655410">
    <property type="component" value="Unassembled WGS sequence"/>
</dbReference>
<reference evidence="4" key="1">
    <citation type="journal article" date="2019" name="Int. J. Syst. Evol. Microbiol.">
        <title>The Global Catalogue of Microorganisms (GCM) 10K type strain sequencing project: providing services to taxonomists for standard genome sequencing and annotation.</title>
        <authorList>
            <consortium name="The Broad Institute Genomics Platform"/>
            <consortium name="The Broad Institute Genome Sequencing Center for Infectious Disease"/>
            <person name="Wu L."/>
            <person name="Ma J."/>
        </authorList>
    </citation>
    <scope>NUCLEOTIDE SEQUENCE [LARGE SCALE GENOMIC DNA]</scope>
    <source>
        <strain evidence="4">CGMCC 4.7371</strain>
    </source>
</reference>
<proteinExistence type="predicted"/>
<feature type="chain" id="PRO_5045792505" description="Lipoprotein" evidence="2">
    <location>
        <begin position="26"/>
        <end position="206"/>
    </location>
</feature>
<feature type="signal peptide" evidence="2">
    <location>
        <begin position="1"/>
        <end position="25"/>
    </location>
</feature>
<name>A0ABQ2NBY3_9ACTN</name>
<dbReference type="EMBL" id="BMNI01000006">
    <property type="protein sequence ID" value="GGO91497.1"/>
    <property type="molecule type" value="Genomic_DNA"/>
</dbReference>
<evidence type="ECO:0000313" key="4">
    <source>
        <dbReference type="Proteomes" id="UP000655410"/>
    </source>
</evidence>
<evidence type="ECO:0000313" key="3">
    <source>
        <dbReference type="EMBL" id="GGO91497.1"/>
    </source>
</evidence>
<organism evidence="3 4">
    <name type="scientific">Nocardioides phosphati</name>
    <dbReference type="NCBI Taxonomy" id="1867775"/>
    <lineage>
        <taxon>Bacteria</taxon>
        <taxon>Bacillati</taxon>
        <taxon>Actinomycetota</taxon>
        <taxon>Actinomycetes</taxon>
        <taxon>Propionibacteriales</taxon>
        <taxon>Nocardioidaceae</taxon>
        <taxon>Nocardioides</taxon>
    </lineage>
</organism>
<gene>
    <name evidence="3" type="ORF">GCM10011584_25750</name>
</gene>
<keyword evidence="4" id="KW-1185">Reference proteome</keyword>
<comment type="caution">
    <text evidence="3">The sequence shown here is derived from an EMBL/GenBank/DDBJ whole genome shotgun (WGS) entry which is preliminary data.</text>
</comment>
<dbReference type="RefSeq" id="WP_188784413.1">
    <property type="nucleotide sequence ID" value="NZ_BMNI01000006.1"/>
</dbReference>
<evidence type="ECO:0000256" key="2">
    <source>
        <dbReference type="SAM" id="SignalP"/>
    </source>
</evidence>
<accession>A0ABQ2NBY3</accession>
<keyword evidence="2" id="KW-0732">Signal</keyword>
<feature type="region of interest" description="Disordered" evidence="1">
    <location>
        <begin position="31"/>
        <end position="66"/>
    </location>
</feature>
<dbReference type="PROSITE" id="PS51257">
    <property type="entry name" value="PROKAR_LIPOPROTEIN"/>
    <property type="match status" value="1"/>
</dbReference>
<evidence type="ECO:0008006" key="5">
    <source>
        <dbReference type="Google" id="ProtNLM"/>
    </source>
</evidence>
<evidence type="ECO:0000256" key="1">
    <source>
        <dbReference type="SAM" id="MobiDB-lite"/>
    </source>
</evidence>
<sequence length="206" mass="21079">MRIQRLAAAAAATALAASLVGCSDAKDAADKAKSAASSAASSVGTQAKEKASDAASKAADKVKDHVKEKAREKGRALFEDATAKLSPEAQKKVASLATVGLGAKGQLADDDDSVTVAEFFGARQAMTADTGMDRTALEAVSDGAALRNATVYVSRYMNKKIPFSVDVISSENGTVEACVGAKADRPRTLTVKDGKVVSNVAGDHTC</sequence>
<feature type="compositionally biased region" description="Basic and acidic residues" evidence="1">
    <location>
        <begin position="47"/>
        <end position="66"/>
    </location>
</feature>